<dbReference type="CDD" id="cd00609">
    <property type="entry name" value="AAT_like"/>
    <property type="match status" value="1"/>
</dbReference>
<sequence length="239" mass="27875">MKMKEIFSRRKKMARFDQLHNRLQTNSIKWDTLEKDYQVRDLSAFWVADMDFQVAPAIQQALSEYVATGIYGYHLLPDSLYEAIISWQKRRHEYEIQKEAILFSSGVVPSLVMCIEALTRPGDTILIHDPVYPPFAEVVESNHRKLVRSSLLKREGKFQMDFHEMEALIIEHQIKLFILCNPQNPGGRVWSNEELKQVGLLCQKHHVLVISDEIHQDLILDPIFSLLFKPSIKVSLNFQ</sequence>
<feature type="domain" description="Aminotransferase class I/classII large" evidence="6">
    <location>
        <begin position="56"/>
        <end position="221"/>
    </location>
</feature>
<evidence type="ECO:0000313" key="8">
    <source>
        <dbReference type="Proteomes" id="UP000182149"/>
    </source>
</evidence>
<dbReference type="GO" id="GO:0030170">
    <property type="term" value="F:pyridoxal phosphate binding"/>
    <property type="evidence" value="ECO:0007669"/>
    <property type="project" value="InterPro"/>
</dbReference>
<evidence type="ECO:0000256" key="2">
    <source>
        <dbReference type="ARBA" id="ARBA00012224"/>
    </source>
</evidence>
<dbReference type="Pfam" id="PF00155">
    <property type="entry name" value="Aminotran_1_2"/>
    <property type="match status" value="1"/>
</dbReference>
<evidence type="ECO:0000256" key="1">
    <source>
        <dbReference type="ARBA" id="ARBA00001933"/>
    </source>
</evidence>
<comment type="similarity">
    <text evidence="5">Belongs to the class-II pyridoxal-phosphate-dependent aminotransferase family. MalY/PatB cystathionine beta-lyase subfamily.</text>
</comment>
<dbReference type="Proteomes" id="UP000182149">
    <property type="component" value="Unassembled WGS sequence"/>
</dbReference>
<dbReference type="Gene3D" id="3.40.640.10">
    <property type="entry name" value="Type I PLP-dependent aspartate aminotransferase-like (Major domain)"/>
    <property type="match status" value="1"/>
</dbReference>
<dbReference type="EC" id="4.4.1.13" evidence="2"/>
<dbReference type="InterPro" id="IPR015422">
    <property type="entry name" value="PyrdxlP-dep_Trfase_small"/>
</dbReference>
<keyword evidence="3" id="KW-0663">Pyridoxal phosphate</keyword>
<dbReference type="PANTHER" id="PTHR43525:SF1">
    <property type="entry name" value="PROTEIN MALY"/>
    <property type="match status" value="1"/>
</dbReference>
<evidence type="ECO:0000259" key="6">
    <source>
        <dbReference type="Pfam" id="PF00155"/>
    </source>
</evidence>
<dbReference type="EMBL" id="JXKD01000007">
    <property type="protein sequence ID" value="OJG10634.1"/>
    <property type="molecule type" value="Genomic_DNA"/>
</dbReference>
<comment type="cofactor">
    <cofactor evidence="1">
        <name>pyridoxal 5'-phosphate</name>
        <dbReference type="ChEBI" id="CHEBI:597326"/>
    </cofactor>
</comment>
<name>A0A1L8QT55_9ENTE</name>
<dbReference type="Gene3D" id="3.90.1150.10">
    <property type="entry name" value="Aspartate Aminotransferase, domain 1"/>
    <property type="match status" value="1"/>
</dbReference>
<evidence type="ECO:0000256" key="5">
    <source>
        <dbReference type="ARBA" id="ARBA00037974"/>
    </source>
</evidence>
<keyword evidence="8" id="KW-1185">Reference proteome</keyword>
<evidence type="ECO:0000313" key="7">
    <source>
        <dbReference type="EMBL" id="OJG10634.1"/>
    </source>
</evidence>
<protein>
    <recommendedName>
        <fullName evidence="2">cysteine-S-conjugate beta-lyase</fullName>
        <ecNumber evidence="2">4.4.1.13</ecNumber>
    </recommendedName>
</protein>
<organism evidence="7 8">
    <name type="scientific">Enterococcus aquimarinus</name>
    <dbReference type="NCBI Taxonomy" id="328396"/>
    <lineage>
        <taxon>Bacteria</taxon>
        <taxon>Bacillati</taxon>
        <taxon>Bacillota</taxon>
        <taxon>Bacilli</taxon>
        <taxon>Lactobacillales</taxon>
        <taxon>Enterococcaceae</taxon>
        <taxon>Enterococcus</taxon>
    </lineage>
</organism>
<gene>
    <name evidence="7" type="ORF">RU93_GL002150</name>
</gene>
<dbReference type="InterPro" id="IPR015421">
    <property type="entry name" value="PyrdxlP-dep_Trfase_major"/>
</dbReference>
<dbReference type="InterPro" id="IPR051798">
    <property type="entry name" value="Class-II_PLP-Dep_Aminotrans"/>
</dbReference>
<dbReference type="AlphaFoldDB" id="A0A1L8QT55"/>
<dbReference type="InterPro" id="IPR015424">
    <property type="entry name" value="PyrdxlP-dep_Trfase"/>
</dbReference>
<evidence type="ECO:0000256" key="4">
    <source>
        <dbReference type="ARBA" id="ARBA00023239"/>
    </source>
</evidence>
<keyword evidence="4" id="KW-0456">Lyase</keyword>
<accession>A0A1L8QT55</accession>
<comment type="caution">
    <text evidence="7">The sequence shown here is derived from an EMBL/GenBank/DDBJ whole genome shotgun (WGS) entry which is preliminary data.</text>
</comment>
<reference evidence="7 8" key="1">
    <citation type="submission" date="2014-12" db="EMBL/GenBank/DDBJ databases">
        <title>Draft genome sequences of 29 type strains of Enterococci.</title>
        <authorList>
            <person name="Zhong Z."/>
            <person name="Sun Z."/>
            <person name="Liu W."/>
            <person name="Zhang W."/>
            <person name="Zhang H."/>
        </authorList>
    </citation>
    <scope>NUCLEOTIDE SEQUENCE [LARGE SCALE GENOMIC DNA]</scope>
    <source>
        <strain evidence="7 8">DSM 17690</strain>
    </source>
</reference>
<dbReference type="STRING" id="328396.RU93_GL002150"/>
<dbReference type="GO" id="GO:0047804">
    <property type="term" value="F:cysteine-S-conjugate beta-lyase activity"/>
    <property type="evidence" value="ECO:0007669"/>
    <property type="project" value="UniProtKB-EC"/>
</dbReference>
<evidence type="ECO:0000256" key="3">
    <source>
        <dbReference type="ARBA" id="ARBA00022898"/>
    </source>
</evidence>
<dbReference type="InterPro" id="IPR004839">
    <property type="entry name" value="Aminotransferase_I/II_large"/>
</dbReference>
<dbReference type="SUPFAM" id="SSF53383">
    <property type="entry name" value="PLP-dependent transferases"/>
    <property type="match status" value="1"/>
</dbReference>
<dbReference type="PANTHER" id="PTHR43525">
    <property type="entry name" value="PROTEIN MALY"/>
    <property type="match status" value="1"/>
</dbReference>
<proteinExistence type="inferred from homology"/>